<sequence>MWIDNVSLGRTRVFAFAFTLHEQNSQQGISLPTAAASASNSKDPKKRAKAVEVFSQPKDTGSGFQKGTQLSYLISALKERKGPIRLEDLGAYANVPNVENDPVLVKALNEHERVTVDPKLKLYTWRPDFQVKDKQSVLAEITRHARGGAGVSMKSLKESWAGALQAVEELEKEGGKGWEEDKTTPSFNLTSLVGPSSSLSSMVRLLSLLLCVGAVSARLRNPHDRHRPRAGPPSIARSLADEHTHAPRAPELPKRATTISFANPKAAQYLVDGTKIPEVDFDVGPSWSGLMPISGNANETRKLFFWFWPTTNEKHTDDLVFWTNGGPGCSSLEGLIQENGPFTWPTGTAKPIRNQWAWTNLSHVLWVEQPVGTGFSQGVPNITNEDQLAEQFAGFLAQFLEVFSELKGKNFYATGESYAGFYVPYIANYLYEHPKAVDLKLKGIWITDPSVSYDLVTEFIPAVNFAIKWKDVLSLNSSFISQIQQVGDKCGFTDYSKKYVTYPPAGPLPLPSQSYVGSPDWAGIKDECATWIMIYEAASMVNPNFNVYRIFDVWPVLWDVLGFPGSFDSQQGPIYFNRTDVQDAIHAPHINWSECSSINVFVNGTDTSIPSMLSVMPNVIEKSERTVVMHGGIDYVLIAEGTRIAIQSRHSRNMTWHGQQGFQRPIANESFIIEGFGILGAMHQERNLTYVEVDLSGHMMPLYAPWAAYKTLSYLLGREELTDHTNDAALYPSAYELYGSASSKKVVNRHRTEL</sequence>
<evidence type="ECO:0000313" key="8">
    <source>
        <dbReference type="EMBL" id="QRW23476.1"/>
    </source>
</evidence>
<keyword evidence="4" id="KW-0378">Hydrolase</keyword>
<evidence type="ECO:0000256" key="2">
    <source>
        <dbReference type="ARBA" id="ARBA00022645"/>
    </source>
</evidence>
<dbReference type="AlphaFoldDB" id="A0A8H8P0I2"/>
<evidence type="ECO:0000256" key="5">
    <source>
        <dbReference type="ARBA" id="ARBA00023180"/>
    </source>
</evidence>
<dbReference type="KEGG" id="rsx:RhiXN_08512"/>
<organism evidence="8 9">
    <name type="scientific">Rhizoctonia solani</name>
    <dbReference type="NCBI Taxonomy" id="456999"/>
    <lineage>
        <taxon>Eukaryota</taxon>
        <taxon>Fungi</taxon>
        <taxon>Dikarya</taxon>
        <taxon>Basidiomycota</taxon>
        <taxon>Agaricomycotina</taxon>
        <taxon>Agaricomycetes</taxon>
        <taxon>Cantharellales</taxon>
        <taxon>Ceratobasidiaceae</taxon>
        <taxon>Rhizoctonia</taxon>
    </lineage>
</organism>
<dbReference type="Pfam" id="PF02186">
    <property type="entry name" value="TFIIE_beta"/>
    <property type="match status" value="1"/>
</dbReference>
<evidence type="ECO:0000256" key="4">
    <source>
        <dbReference type="ARBA" id="ARBA00022801"/>
    </source>
</evidence>
<dbReference type="InterPro" id="IPR003166">
    <property type="entry name" value="TFIIE_bsu_DNA-bd"/>
</dbReference>
<keyword evidence="2 8" id="KW-0121">Carboxypeptidase</keyword>
<dbReference type="InterPro" id="IPR029058">
    <property type="entry name" value="AB_hydrolase_fold"/>
</dbReference>
<evidence type="ECO:0000256" key="3">
    <source>
        <dbReference type="ARBA" id="ARBA00022670"/>
    </source>
</evidence>
<proteinExistence type="inferred from homology"/>
<protein>
    <submittedName>
        <fullName evidence="8">Serine carboxypeptidase</fullName>
    </submittedName>
</protein>
<evidence type="ECO:0000313" key="9">
    <source>
        <dbReference type="Proteomes" id="UP000650533"/>
    </source>
</evidence>
<accession>A0A8H8P0I2</accession>
<dbReference type="SUPFAM" id="SSF53474">
    <property type="entry name" value="alpha/beta-Hydrolases"/>
    <property type="match status" value="1"/>
</dbReference>
<reference evidence="8" key="1">
    <citation type="submission" date="2020-05" db="EMBL/GenBank/DDBJ databases">
        <title>Evolutionary and genomic comparisons of hybrid uninucleate and nonhybrid Rhizoctonia fungi.</title>
        <authorList>
            <person name="Li C."/>
            <person name="Chen X."/>
        </authorList>
    </citation>
    <scope>NUCLEOTIDE SEQUENCE</scope>
    <source>
        <strain evidence="8">AG-1 IA</strain>
    </source>
</reference>
<keyword evidence="5" id="KW-0325">Glycoprotein</keyword>
<comment type="similarity">
    <text evidence="1">Belongs to the peptidase S10 family.</text>
</comment>
<dbReference type="Pfam" id="PF00450">
    <property type="entry name" value="Peptidase_S10"/>
    <property type="match status" value="1"/>
</dbReference>
<evidence type="ECO:0000259" key="7">
    <source>
        <dbReference type="PROSITE" id="PS51351"/>
    </source>
</evidence>
<dbReference type="PRINTS" id="PR00724">
    <property type="entry name" value="CRBOXYPTASEC"/>
</dbReference>
<dbReference type="RefSeq" id="XP_043183713.1">
    <property type="nucleotide sequence ID" value="XM_043328328.1"/>
</dbReference>
<feature type="region of interest" description="Disordered" evidence="6">
    <location>
        <begin position="222"/>
        <end position="253"/>
    </location>
</feature>
<gene>
    <name evidence="8" type="ORF">RhiXN_08512</name>
</gene>
<name>A0A8H8P0I2_9AGAM</name>
<dbReference type="InterPro" id="IPR040501">
    <property type="entry name" value="TFA2_Winged_2"/>
</dbReference>
<evidence type="ECO:0000256" key="1">
    <source>
        <dbReference type="ARBA" id="ARBA00009431"/>
    </source>
</evidence>
<dbReference type="PANTHER" id="PTHR11802">
    <property type="entry name" value="SERINE PROTEASE FAMILY S10 SERINE CARBOXYPEPTIDASE"/>
    <property type="match status" value="1"/>
</dbReference>
<feature type="domain" description="TFIIE beta" evidence="7">
    <location>
        <begin position="54"/>
        <end position="132"/>
    </location>
</feature>
<dbReference type="EMBL" id="CP059667">
    <property type="protein sequence ID" value="QRW23476.1"/>
    <property type="molecule type" value="Genomic_DNA"/>
</dbReference>
<dbReference type="Gene3D" id="3.40.50.1820">
    <property type="entry name" value="alpha/beta hydrolase"/>
    <property type="match status" value="1"/>
</dbReference>
<dbReference type="GeneID" id="67030791"/>
<dbReference type="GO" id="GO:0006367">
    <property type="term" value="P:transcription initiation at RNA polymerase II promoter"/>
    <property type="evidence" value="ECO:0007669"/>
    <property type="project" value="InterPro"/>
</dbReference>
<dbReference type="PROSITE" id="PS51351">
    <property type="entry name" value="TFIIE_BETA_C"/>
    <property type="match status" value="1"/>
</dbReference>
<dbReference type="GO" id="GO:0006508">
    <property type="term" value="P:proteolysis"/>
    <property type="evidence" value="ECO:0007669"/>
    <property type="project" value="UniProtKB-KW"/>
</dbReference>
<dbReference type="Proteomes" id="UP000650533">
    <property type="component" value="Chromosome 10"/>
</dbReference>
<keyword evidence="3" id="KW-0645">Protease</keyword>
<dbReference type="PANTHER" id="PTHR11802:SF479">
    <property type="entry name" value="CARBOXYPEPTIDASE"/>
    <property type="match status" value="1"/>
</dbReference>
<dbReference type="GO" id="GO:0004185">
    <property type="term" value="F:serine-type carboxypeptidase activity"/>
    <property type="evidence" value="ECO:0007669"/>
    <property type="project" value="InterPro"/>
</dbReference>
<dbReference type="Pfam" id="PF18121">
    <property type="entry name" value="TFA2_Winged_2"/>
    <property type="match status" value="1"/>
</dbReference>
<evidence type="ECO:0000256" key="6">
    <source>
        <dbReference type="SAM" id="MobiDB-lite"/>
    </source>
</evidence>
<dbReference type="InterPro" id="IPR001563">
    <property type="entry name" value="Peptidase_S10"/>
</dbReference>